<proteinExistence type="predicted"/>
<dbReference type="Proteomes" id="UP001152531">
    <property type="component" value="Unassembled WGS sequence"/>
</dbReference>
<evidence type="ECO:0000313" key="2">
    <source>
        <dbReference type="Proteomes" id="UP001152531"/>
    </source>
</evidence>
<sequence>MFNLGVRSIRCLPIGRVTRSYSILNDLPKVNRFADKYKNQANRKGKPRTDMKGDKIDASMRDKPRPRNDRPRNDRPRSDGPRPIRLNNERSRPDGPKGPNNDRTMKNTAKGSKDIKPKPDSNAADIVVGFDGPYDGQDERTKYQRKMDAAAKAKEYQKVREALKAKQQKQAVKTPKPKEKPRKKETSKAKVKISVPTFITVGNLSSMLNIPLNKLLQNLESMGFENMRHNYILDKENVSLIADEYGFEISMNDDSGLDLFPAPEPKEGDVNVKSRAPIITIMGHVDHGKTTILDHLRKSSIVDKEFGGITQHIGAFSVITPISKKKITFLDTPGHSAFLKMRERGANVTDIVILVVAADDSVMPQTIEAIKHSKKAGVPIIVAINKCDKPGVNVDKVLGDLARYDIDIEDYGGDTQTVQVSGKTGLNMDKLEEAVITLSELNDFKAETKGVPSEGWIIESEVMKGMGPVSTILVTRSSVKVGDFLVAGKTYCKVRGMKDEHGKMVKIAGPSTPVQIWGWKELPTSGDQVLQATNEQIAKKVVQNRITREKEMMAFKDIEIINSKRQKELEELAKQEKINELKQQGFSEEDLKEEFEQEAKIKTVNYIIKSDVFGSAEAIKESIEGLGNDEVKAVVISHDAGPPVDSDIDMASTLNAKIFCFNVKIPKSTSTKANQNNVEMKEHNIIYRLIEEVTEDLNNQLEPVVETKILSEAKIQGIFNITVVSNGNKRKVKIAGCKVNSGTLHRNSTIRVMRNDTSIYEGSLSTMKHNKDDVKEIKNGIECGLSFDNWDKFEEGDVIQAFELIHHKRYL</sequence>
<organism evidence="1 2">
    <name type="scientific">[Candida] jaroonii</name>
    <dbReference type="NCBI Taxonomy" id="467808"/>
    <lineage>
        <taxon>Eukaryota</taxon>
        <taxon>Fungi</taxon>
        <taxon>Dikarya</taxon>
        <taxon>Ascomycota</taxon>
        <taxon>Saccharomycotina</taxon>
        <taxon>Pichiomycetes</taxon>
        <taxon>Debaryomycetaceae</taxon>
        <taxon>Yamadazyma</taxon>
    </lineage>
</organism>
<comment type="caution">
    <text evidence="1">The sequence shown here is derived from an EMBL/GenBank/DDBJ whole genome shotgun (WGS) entry which is preliminary data.</text>
</comment>
<gene>
    <name evidence="1" type="ORF">CLIB1444_02S04324</name>
</gene>
<protein>
    <submittedName>
        <fullName evidence="1">Translation initiation factor IF-2, mitochondrial</fullName>
    </submittedName>
</protein>
<reference evidence="1" key="1">
    <citation type="submission" date="2022-06" db="EMBL/GenBank/DDBJ databases">
        <authorList>
            <person name="Legras J.-L."/>
            <person name="Devillers H."/>
            <person name="Grondin C."/>
        </authorList>
    </citation>
    <scope>NUCLEOTIDE SEQUENCE</scope>
    <source>
        <strain evidence="1">CLIB 1444</strain>
    </source>
</reference>
<keyword evidence="1" id="KW-0396">Initiation factor</keyword>
<keyword evidence="1" id="KW-0648">Protein biosynthesis</keyword>
<accession>A0ACA9Y2T7</accession>
<dbReference type="EMBL" id="CALSDN010000002">
    <property type="protein sequence ID" value="CAH6719253.1"/>
    <property type="molecule type" value="Genomic_DNA"/>
</dbReference>
<name>A0ACA9Y2T7_9ASCO</name>
<keyword evidence="2" id="KW-1185">Reference proteome</keyword>
<evidence type="ECO:0000313" key="1">
    <source>
        <dbReference type="EMBL" id="CAH6719253.1"/>
    </source>
</evidence>